<comment type="caution">
    <text evidence="1">The sequence shown here is derived from an EMBL/GenBank/DDBJ whole genome shotgun (WGS) entry which is preliminary data.</text>
</comment>
<gene>
    <name evidence="1" type="ORF">G2W53_019337</name>
</gene>
<proteinExistence type="predicted"/>
<keyword evidence="2" id="KW-1185">Reference proteome</keyword>
<dbReference type="EMBL" id="JAAIUW010000006">
    <property type="protein sequence ID" value="KAF7828173.1"/>
    <property type="molecule type" value="Genomic_DNA"/>
</dbReference>
<accession>A0A834TUA6</accession>
<evidence type="ECO:0000313" key="1">
    <source>
        <dbReference type="EMBL" id="KAF7828173.1"/>
    </source>
</evidence>
<organism evidence="1 2">
    <name type="scientific">Senna tora</name>
    <dbReference type="NCBI Taxonomy" id="362788"/>
    <lineage>
        <taxon>Eukaryota</taxon>
        <taxon>Viridiplantae</taxon>
        <taxon>Streptophyta</taxon>
        <taxon>Embryophyta</taxon>
        <taxon>Tracheophyta</taxon>
        <taxon>Spermatophyta</taxon>
        <taxon>Magnoliopsida</taxon>
        <taxon>eudicotyledons</taxon>
        <taxon>Gunneridae</taxon>
        <taxon>Pentapetalae</taxon>
        <taxon>rosids</taxon>
        <taxon>fabids</taxon>
        <taxon>Fabales</taxon>
        <taxon>Fabaceae</taxon>
        <taxon>Caesalpinioideae</taxon>
        <taxon>Cassia clade</taxon>
        <taxon>Senna</taxon>
    </lineage>
</organism>
<sequence length="19" mass="2284">MTWEVHVVKTAPPRKYEVL</sequence>
<dbReference type="Proteomes" id="UP000634136">
    <property type="component" value="Unassembled WGS sequence"/>
</dbReference>
<evidence type="ECO:0000313" key="2">
    <source>
        <dbReference type="Proteomes" id="UP000634136"/>
    </source>
</evidence>
<reference evidence="1" key="1">
    <citation type="submission" date="2020-09" db="EMBL/GenBank/DDBJ databases">
        <title>Genome-Enabled Discovery of Anthraquinone Biosynthesis in Senna tora.</title>
        <authorList>
            <person name="Kang S.-H."/>
            <person name="Pandey R.P."/>
            <person name="Lee C.-M."/>
            <person name="Sim J.-S."/>
            <person name="Jeong J.-T."/>
            <person name="Choi B.-S."/>
            <person name="Jung M."/>
            <person name="Ginzburg D."/>
            <person name="Zhao K."/>
            <person name="Won S.Y."/>
            <person name="Oh T.-J."/>
            <person name="Yu Y."/>
            <person name="Kim N.-H."/>
            <person name="Lee O.R."/>
            <person name="Lee T.-H."/>
            <person name="Bashyal P."/>
            <person name="Kim T.-S."/>
            <person name="Lee W.-H."/>
            <person name="Kawkins C."/>
            <person name="Kim C.-K."/>
            <person name="Kim J.S."/>
            <person name="Ahn B.O."/>
            <person name="Rhee S.Y."/>
            <person name="Sohng J.K."/>
        </authorList>
    </citation>
    <scope>NUCLEOTIDE SEQUENCE</scope>
    <source>
        <tissue evidence="1">Leaf</tissue>
    </source>
</reference>
<dbReference type="AlphaFoldDB" id="A0A834TUA6"/>
<protein>
    <submittedName>
        <fullName evidence="1">Uncharacterized protein</fullName>
    </submittedName>
</protein>
<name>A0A834TUA6_9FABA</name>